<dbReference type="AlphaFoldDB" id="A0A3N0CF79"/>
<comment type="caution">
    <text evidence="1">The sequence shown here is derived from an EMBL/GenBank/DDBJ whole genome shotgun (WGS) entry which is preliminary data.</text>
</comment>
<evidence type="ECO:0000313" key="1">
    <source>
        <dbReference type="EMBL" id="RNL62088.1"/>
    </source>
</evidence>
<name>A0A3N0CF79_9ACTN</name>
<dbReference type="PANTHER" id="PTHR34846:SF10">
    <property type="entry name" value="CYTOPLASMIC PROTEIN"/>
    <property type="match status" value="1"/>
</dbReference>
<dbReference type="Gene3D" id="1.20.1290.10">
    <property type="entry name" value="AhpD-like"/>
    <property type="match status" value="1"/>
</dbReference>
<dbReference type="EMBL" id="RJSE01000007">
    <property type="protein sequence ID" value="RNL62088.1"/>
    <property type="molecule type" value="Genomic_DNA"/>
</dbReference>
<sequence>MSGRDALVAAGAEACGTLDRIAAFPAPDLSNPAVAEFAEQFALDVSSIDDVQRSAFFAATGDQAFAVVQRIYAADFAPRVRSVLDAVFGASPTEPDPASYDGDTWPVLEEFMVAVARLRALDPITTELVRLRGARLHDCAVCKSRRSQDAITAGADDDAFAAVDEHRTSDLSDQAKAALALTDALILTPYDVPADVVDAARNHLTDEQVVEVVLDVMRNAANKIAVALGADAATVTEGVELFTTDADGNLSVVGAGG</sequence>
<dbReference type="RefSeq" id="WP_123227383.1">
    <property type="nucleotide sequence ID" value="NZ_RJSE01000007.1"/>
</dbReference>
<protein>
    <submittedName>
        <fullName evidence="1">Carboxymuconolactone decarboxylase family protein</fullName>
    </submittedName>
</protein>
<organism evidence="1 2">
    <name type="scientific">Nocardioides marmoriginsengisoli</name>
    <dbReference type="NCBI Taxonomy" id="661483"/>
    <lineage>
        <taxon>Bacteria</taxon>
        <taxon>Bacillati</taxon>
        <taxon>Actinomycetota</taxon>
        <taxon>Actinomycetes</taxon>
        <taxon>Propionibacteriales</taxon>
        <taxon>Nocardioidaceae</taxon>
        <taxon>Nocardioides</taxon>
    </lineage>
</organism>
<dbReference type="SUPFAM" id="SSF69118">
    <property type="entry name" value="AhpD-like"/>
    <property type="match status" value="1"/>
</dbReference>
<proteinExistence type="predicted"/>
<keyword evidence="2" id="KW-1185">Reference proteome</keyword>
<dbReference type="PANTHER" id="PTHR34846">
    <property type="entry name" value="4-CARBOXYMUCONOLACTONE DECARBOXYLASE FAMILY PROTEIN (AFU_ORTHOLOGUE AFUA_6G11590)"/>
    <property type="match status" value="1"/>
</dbReference>
<evidence type="ECO:0000313" key="2">
    <source>
        <dbReference type="Proteomes" id="UP000267128"/>
    </source>
</evidence>
<gene>
    <name evidence="1" type="ORF">EFK50_09725</name>
</gene>
<reference evidence="1 2" key="1">
    <citation type="submission" date="2018-11" db="EMBL/GenBank/DDBJ databases">
        <authorList>
            <person name="Li F."/>
        </authorList>
    </citation>
    <scope>NUCLEOTIDE SEQUENCE [LARGE SCALE GENOMIC DNA]</scope>
    <source>
        <strain evidence="1 2">Gsoil 097</strain>
    </source>
</reference>
<dbReference type="OrthoDB" id="9801997at2"/>
<dbReference type="Proteomes" id="UP000267128">
    <property type="component" value="Unassembled WGS sequence"/>
</dbReference>
<dbReference type="InterPro" id="IPR029032">
    <property type="entry name" value="AhpD-like"/>
</dbReference>
<accession>A0A3N0CF79</accession>